<evidence type="ECO:0000256" key="10">
    <source>
        <dbReference type="HAMAP-Rule" id="MF_00185"/>
    </source>
</evidence>
<feature type="region of interest" description="Interaction with substrate tRNA" evidence="10">
    <location>
        <begin position="39"/>
        <end position="42"/>
    </location>
</feature>
<feature type="region of interest" description="Interaction with substrate tRNA" evidence="10">
    <location>
        <begin position="163"/>
        <end position="167"/>
    </location>
</feature>
<accession>A0A831RZ30</accession>
<feature type="site" description="Interaction with substrate tRNA" evidence="10">
    <location>
        <position position="127"/>
    </location>
</feature>
<evidence type="ECO:0000256" key="5">
    <source>
        <dbReference type="ARBA" id="ARBA00022694"/>
    </source>
</evidence>
<dbReference type="EMBL" id="DRLF01000385">
    <property type="protein sequence ID" value="HEC07390.1"/>
    <property type="molecule type" value="Genomic_DNA"/>
</dbReference>
<sequence>MDHQKLPPAIFVMGPTAAGKTELAVALARELPVDVISVDSALVYRHMDIGTAKPGPELLGEVPHALVDICEPEETYSAARFRNDALEKMQESARAGRIPLLVGGTMLYFRALEHGLSDLPESDAQIRAGLQRRLEKEGSAVLHRELSQLDLRAAKRIHANDPQRILRALEVMEISGKPLSLLQEQKGEKLPYEVIKLVRAPAERAVLHERIARRFGLMLEQGFEEEVRRLMARPGFSEQLPSMRAVGYRQMIGYLLGRMTQEEMREKGVIATRQLAKRQFTWLRRENSVDWLNEEQGNIFDQAMKLIDSKGFL</sequence>
<dbReference type="SUPFAM" id="SSF52540">
    <property type="entry name" value="P-loop containing nucleoside triphosphate hydrolases"/>
    <property type="match status" value="1"/>
</dbReference>
<evidence type="ECO:0000256" key="7">
    <source>
        <dbReference type="ARBA" id="ARBA00022840"/>
    </source>
</evidence>
<evidence type="ECO:0000256" key="9">
    <source>
        <dbReference type="ARBA" id="ARBA00049563"/>
    </source>
</evidence>
<dbReference type="GO" id="GO:0006400">
    <property type="term" value="P:tRNA modification"/>
    <property type="evidence" value="ECO:0007669"/>
    <property type="project" value="TreeGrafter"/>
</dbReference>
<dbReference type="InterPro" id="IPR039657">
    <property type="entry name" value="Dimethylallyltransferase"/>
</dbReference>
<protein>
    <recommendedName>
        <fullName evidence="10">tRNA dimethylallyltransferase</fullName>
        <ecNumber evidence="10">2.5.1.75</ecNumber>
    </recommendedName>
    <alternativeName>
        <fullName evidence="10">Dimethylallyl diphosphate:tRNA dimethylallyltransferase</fullName>
        <shortName evidence="10">DMAPP:tRNA dimethylallyltransferase</shortName>
        <shortName evidence="10">DMATase</shortName>
    </alternativeName>
    <alternativeName>
        <fullName evidence="10">Isopentenyl-diphosphate:tRNA isopentenyltransferase</fullName>
        <shortName evidence="10">IPP transferase</shortName>
        <shortName evidence="10">IPPT</shortName>
        <shortName evidence="10">IPTase</shortName>
    </alternativeName>
</protein>
<comment type="caution">
    <text evidence="14">The sequence shown here is derived from an EMBL/GenBank/DDBJ whole genome shotgun (WGS) entry which is preliminary data.</text>
</comment>
<dbReference type="Proteomes" id="UP000886339">
    <property type="component" value="Unassembled WGS sequence"/>
</dbReference>
<dbReference type="Pfam" id="PF01715">
    <property type="entry name" value="IPPT"/>
    <property type="match status" value="1"/>
</dbReference>
<dbReference type="EC" id="2.5.1.75" evidence="10"/>
<feature type="binding site" evidence="10">
    <location>
        <begin position="16"/>
        <end position="21"/>
    </location>
    <ligand>
        <name>substrate</name>
    </ligand>
</feature>
<proteinExistence type="inferred from homology"/>
<evidence type="ECO:0000256" key="8">
    <source>
        <dbReference type="ARBA" id="ARBA00022842"/>
    </source>
</evidence>
<keyword evidence="4 10" id="KW-0808">Transferase</keyword>
<comment type="subunit">
    <text evidence="10">Monomer.</text>
</comment>
<dbReference type="InterPro" id="IPR018022">
    <property type="entry name" value="IPT"/>
</dbReference>
<evidence type="ECO:0000256" key="2">
    <source>
        <dbReference type="ARBA" id="ARBA00003213"/>
    </source>
</evidence>
<feature type="site" description="Interaction with substrate tRNA" evidence="10">
    <location>
        <position position="105"/>
    </location>
</feature>
<dbReference type="Gene3D" id="3.40.50.300">
    <property type="entry name" value="P-loop containing nucleotide triphosphate hydrolases"/>
    <property type="match status" value="1"/>
</dbReference>
<dbReference type="NCBIfam" id="TIGR00174">
    <property type="entry name" value="miaA"/>
    <property type="match status" value="1"/>
</dbReference>
<comment type="similarity">
    <text evidence="3 10 13">Belongs to the IPP transferase family.</text>
</comment>
<evidence type="ECO:0000256" key="4">
    <source>
        <dbReference type="ARBA" id="ARBA00022679"/>
    </source>
</evidence>
<evidence type="ECO:0000256" key="12">
    <source>
        <dbReference type="RuleBase" id="RU003784"/>
    </source>
</evidence>
<name>A0A831RZ30_9GAMM</name>
<comment type="catalytic activity">
    <reaction evidence="9 10 11">
        <text>adenosine(37) in tRNA + dimethylallyl diphosphate = N(6)-dimethylallyladenosine(37) in tRNA + diphosphate</text>
        <dbReference type="Rhea" id="RHEA:26482"/>
        <dbReference type="Rhea" id="RHEA-COMP:10162"/>
        <dbReference type="Rhea" id="RHEA-COMP:10375"/>
        <dbReference type="ChEBI" id="CHEBI:33019"/>
        <dbReference type="ChEBI" id="CHEBI:57623"/>
        <dbReference type="ChEBI" id="CHEBI:74411"/>
        <dbReference type="ChEBI" id="CHEBI:74415"/>
        <dbReference type="EC" id="2.5.1.75"/>
    </reaction>
</comment>
<keyword evidence="8 10" id="KW-0460">Magnesium</keyword>
<dbReference type="HAMAP" id="MF_00185">
    <property type="entry name" value="IPP_trans"/>
    <property type="match status" value="1"/>
</dbReference>
<dbReference type="GO" id="GO:0005524">
    <property type="term" value="F:ATP binding"/>
    <property type="evidence" value="ECO:0007669"/>
    <property type="project" value="UniProtKB-UniRule"/>
</dbReference>
<dbReference type="InterPro" id="IPR027417">
    <property type="entry name" value="P-loop_NTPase"/>
</dbReference>
<evidence type="ECO:0000256" key="3">
    <source>
        <dbReference type="ARBA" id="ARBA00005842"/>
    </source>
</evidence>
<evidence type="ECO:0000256" key="11">
    <source>
        <dbReference type="RuleBase" id="RU003783"/>
    </source>
</evidence>
<comment type="caution">
    <text evidence="10">Lacks conserved residue(s) required for the propagation of feature annotation.</text>
</comment>
<comment type="function">
    <text evidence="2 10 12">Catalyzes the transfer of a dimethylallyl group onto the adenine at position 37 in tRNAs that read codons beginning with uridine, leading to the formation of N6-(dimethylallyl)adenosine (i(6)A).</text>
</comment>
<evidence type="ECO:0000313" key="14">
    <source>
        <dbReference type="EMBL" id="HEC07390.1"/>
    </source>
</evidence>
<reference evidence="14" key="1">
    <citation type="journal article" date="2020" name="mSystems">
        <title>Genome- and Community-Level Interaction Insights into Carbon Utilization and Element Cycling Functions of Hydrothermarchaeota in Hydrothermal Sediment.</title>
        <authorList>
            <person name="Zhou Z."/>
            <person name="Liu Y."/>
            <person name="Xu W."/>
            <person name="Pan J."/>
            <person name="Luo Z.H."/>
            <person name="Li M."/>
        </authorList>
    </citation>
    <scope>NUCLEOTIDE SEQUENCE [LARGE SCALE GENOMIC DNA]</scope>
    <source>
        <strain evidence="14">HyVt-458</strain>
    </source>
</reference>
<keyword evidence="5 10" id="KW-0819">tRNA processing</keyword>
<evidence type="ECO:0000256" key="13">
    <source>
        <dbReference type="RuleBase" id="RU003785"/>
    </source>
</evidence>
<feature type="binding site" evidence="10">
    <location>
        <begin position="14"/>
        <end position="21"/>
    </location>
    <ligand>
        <name>ATP</name>
        <dbReference type="ChEBI" id="CHEBI:30616"/>
    </ligand>
</feature>
<keyword evidence="6 10" id="KW-0547">Nucleotide-binding</keyword>
<comment type="cofactor">
    <cofactor evidence="1 10">
        <name>Mg(2+)</name>
        <dbReference type="ChEBI" id="CHEBI:18420"/>
    </cofactor>
</comment>
<dbReference type="GO" id="GO:0052381">
    <property type="term" value="F:tRNA dimethylallyltransferase activity"/>
    <property type="evidence" value="ECO:0007669"/>
    <property type="project" value="UniProtKB-UniRule"/>
</dbReference>
<dbReference type="PANTHER" id="PTHR11088">
    <property type="entry name" value="TRNA DIMETHYLALLYLTRANSFERASE"/>
    <property type="match status" value="1"/>
</dbReference>
<dbReference type="PANTHER" id="PTHR11088:SF60">
    <property type="entry name" value="TRNA DIMETHYLALLYLTRANSFERASE"/>
    <property type="match status" value="1"/>
</dbReference>
<dbReference type="AlphaFoldDB" id="A0A831RZ30"/>
<evidence type="ECO:0000256" key="1">
    <source>
        <dbReference type="ARBA" id="ARBA00001946"/>
    </source>
</evidence>
<keyword evidence="7 10" id="KW-0067">ATP-binding</keyword>
<gene>
    <name evidence="10 14" type="primary">miaA</name>
    <name evidence="14" type="ORF">ENJ12_11085</name>
</gene>
<evidence type="ECO:0000256" key="6">
    <source>
        <dbReference type="ARBA" id="ARBA00022741"/>
    </source>
</evidence>
<dbReference type="Gene3D" id="1.10.20.140">
    <property type="match status" value="1"/>
</dbReference>
<dbReference type="FunFam" id="1.10.20.140:FF:000001">
    <property type="entry name" value="tRNA dimethylallyltransferase"/>
    <property type="match status" value="1"/>
</dbReference>
<organism evidence="14">
    <name type="scientific">Thiolapillus brandeum</name>
    <dbReference type="NCBI Taxonomy" id="1076588"/>
    <lineage>
        <taxon>Bacteria</taxon>
        <taxon>Pseudomonadati</taxon>
        <taxon>Pseudomonadota</taxon>
        <taxon>Gammaproteobacteria</taxon>
        <taxon>Chromatiales</taxon>
        <taxon>Sedimenticolaceae</taxon>
        <taxon>Thiolapillus</taxon>
    </lineage>
</organism>